<organism evidence="1 2">
    <name type="scientific">Vibrio agarilyticus</name>
    <dbReference type="NCBI Taxonomy" id="2726741"/>
    <lineage>
        <taxon>Bacteria</taxon>
        <taxon>Pseudomonadati</taxon>
        <taxon>Pseudomonadota</taxon>
        <taxon>Gammaproteobacteria</taxon>
        <taxon>Vibrionales</taxon>
        <taxon>Vibrionaceae</taxon>
        <taxon>Vibrio</taxon>
    </lineage>
</organism>
<dbReference type="AlphaFoldDB" id="A0A7X8TR08"/>
<gene>
    <name evidence="1" type="primary">gspS2</name>
    <name evidence="1" type="ORF">HGP28_08915</name>
</gene>
<dbReference type="Proteomes" id="UP000535589">
    <property type="component" value="Unassembled WGS sequence"/>
</dbReference>
<dbReference type="InterPro" id="IPR016502">
    <property type="entry name" value="T2SSS_2"/>
</dbReference>
<dbReference type="EMBL" id="JABAIK010000007">
    <property type="protein sequence ID" value="NLS13007.1"/>
    <property type="molecule type" value="Genomic_DNA"/>
</dbReference>
<dbReference type="RefSeq" id="WP_168836189.1">
    <property type="nucleotide sequence ID" value="NZ_JABAIK010000007.1"/>
</dbReference>
<keyword evidence="1" id="KW-0449">Lipoprotein</keyword>
<comment type="caution">
    <text evidence="1">The sequence shown here is derived from an EMBL/GenBank/DDBJ whole genome shotgun (WGS) entry which is preliminary data.</text>
</comment>
<protein>
    <submittedName>
        <fullName evidence="1">Type II secretion system pilot lipoprotein GspS-beta</fullName>
    </submittedName>
</protein>
<sequence length="129" mass="13880">MVGLLCSALSILTLSGCASNDEQARQLEILASNRAGILSAGLPLEYGPLQVMSATAKRHVIEIMMIYNDSAPGAKPISDVVSASVSYYCNNPEIKSQLDKGLLYRIKLRNSRGQLMVDEYISAPSCATK</sequence>
<dbReference type="PIRSF" id="PIRSF007010">
    <property type="entry name" value="UCP007010"/>
    <property type="match status" value="1"/>
</dbReference>
<evidence type="ECO:0000313" key="2">
    <source>
        <dbReference type="Proteomes" id="UP000535589"/>
    </source>
</evidence>
<accession>A0A7X8TR08</accession>
<name>A0A7X8TR08_9VIBR</name>
<reference evidence="1 2" key="1">
    <citation type="submission" date="2020-04" db="EMBL/GenBank/DDBJ databases">
        <title>Vibrio sp. SM6, a novel species isolated from seawater.</title>
        <authorList>
            <person name="Wang X."/>
        </authorList>
    </citation>
    <scope>NUCLEOTIDE SEQUENCE [LARGE SCALE GENOMIC DNA]</scope>
    <source>
        <strain evidence="1 2">SM6</strain>
    </source>
</reference>
<keyword evidence="2" id="KW-1185">Reference proteome</keyword>
<proteinExistence type="predicted"/>
<dbReference type="Gene3D" id="3.30.300.250">
    <property type="match status" value="1"/>
</dbReference>
<dbReference type="Pfam" id="PF16549">
    <property type="entry name" value="T2SSS_2"/>
    <property type="match status" value="1"/>
</dbReference>
<evidence type="ECO:0000313" key="1">
    <source>
        <dbReference type="EMBL" id="NLS13007.1"/>
    </source>
</evidence>